<dbReference type="RefSeq" id="WP_349228949.1">
    <property type="nucleotide sequence ID" value="NZ_JBBMFJ010000009.1"/>
</dbReference>
<name>A0ABV1HM45_9FIRM</name>
<reference evidence="1 2" key="1">
    <citation type="submission" date="2024-03" db="EMBL/GenBank/DDBJ databases">
        <title>Human intestinal bacterial collection.</title>
        <authorList>
            <person name="Pauvert C."/>
            <person name="Hitch T.C.A."/>
            <person name="Clavel T."/>
        </authorList>
    </citation>
    <scope>NUCLEOTIDE SEQUENCE [LARGE SCALE GENOMIC DNA]</scope>
    <source>
        <strain evidence="1 2">CLA-AP-H27</strain>
    </source>
</reference>
<gene>
    <name evidence="1" type="ORF">WMO41_05815</name>
</gene>
<keyword evidence="2" id="KW-1185">Reference proteome</keyword>
<evidence type="ECO:0000313" key="1">
    <source>
        <dbReference type="EMBL" id="MEQ2562678.1"/>
    </source>
</evidence>
<proteinExistence type="predicted"/>
<accession>A0ABV1HM45</accession>
<comment type="caution">
    <text evidence="1">The sequence shown here is derived from an EMBL/GenBank/DDBJ whole genome shotgun (WGS) entry which is preliminary data.</text>
</comment>
<dbReference type="EMBL" id="JBBMFJ010000009">
    <property type="protein sequence ID" value="MEQ2562678.1"/>
    <property type="molecule type" value="Genomic_DNA"/>
</dbReference>
<sequence>MSMKMMNAAYLVDNVALLSLQEKQDGVEFHCFDMDSKVQIAEGHMGWDVLDKQPFSTLEESARMAALQKIPQLAGLTVAPVAPEMLEQVRGGRKVLWQMKKADPELENAKNIRFITSSYEDRFKIPDGSAVEIEYPNRKFSARCEYMDEYHLRLGYDVLHICQLAEMLERGGGTCRPEPLITEERSAWDLGSKGVLAIQTCEDGYDYTLYHKDLSSCTASFFAHIKPQAPCV</sequence>
<evidence type="ECO:0000313" key="2">
    <source>
        <dbReference type="Proteomes" id="UP001437460"/>
    </source>
</evidence>
<dbReference type="Proteomes" id="UP001437460">
    <property type="component" value="Unassembled WGS sequence"/>
</dbReference>
<organism evidence="1 2">
    <name type="scientific">Ventrimonas faecis</name>
    <dbReference type="NCBI Taxonomy" id="3133170"/>
    <lineage>
        <taxon>Bacteria</taxon>
        <taxon>Bacillati</taxon>
        <taxon>Bacillota</taxon>
        <taxon>Clostridia</taxon>
        <taxon>Lachnospirales</taxon>
        <taxon>Lachnospiraceae</taxon>
        <taxon>Ventrimonas</taxon>
    </lineage>
</organism>
<protein>
    <submittedName>
        <fullName evidence="1">LPD16 domain-containing protein</fullName>
    </submittedName>
</protein>